<feature type="binding site" evidence="8">
    <location>
        <begin position="24"/>
        <end position="29"/>
    </location>
    <ligand>
        <name>ATP</name>
        <dbReference type="ChEBI" id="CHEBI:30616"/>
    </ligand>
</feature>
<dbReference type="SUPFAM" id="SSF52402">
    <property type="entry name" value="Adenine nucleotide alpha hydrolases-like"/>
    <property type="match status" value="1"/>
</dbReference>
<evidence type="ECO:0000256" key="6">
    <source>
        <dbReference type="ARBA" id="ARBA00022840"/>
    </source>
</evidence>
<evidence type="ECO:0000256" key="2">
    <source>
        <dbReference type="ARBA" id="ARBA00022490"/>
    </source>
</evidence>
<dbReference type="GO" id="GO:0006400">
    <property type="term" value="P:tRNA modification"/>
    <property type="evidence" value="ECO:0007669"/>
    <property type="project" value="UniProtKB-UniRule"/>
</dbReference>
<dbReference type="RefSeq" id="WP_166399039.1">
    <property type="nucleotide sequence ID" value="NZ_JAANAS010000001.1"/>
</dbReference>
<evidence type="ECO:0000256" key="3">
    <source>
        <dbReference type="ARBA" id="ARBA00022598"/>
    </source>
</evidence>
<comment type="function">
    <text evidence="8">Ligates lysine onto the cytidine present at position 34 of the AUA codon-specific tRNA(Ile) that contains the anticodon CAU, in an ATP-dependent manner. Cytidine is converted to lysidine, thus changing the amino acid specificity of the tRNA from methionine to isoleucine.</text>
</comment>
<dbReference type="CDD" id="cd01992">
    <property type="entry name" value="TilS_N"/>
    <property type="match status" value="1"/>
</dbReference>
<dbReference type="InterPro" id="IPR012796">
    <property type="entry name" value="Lysidine-tRNA-synth_C"/>
</dbReference>
<dbReference type="NCBIfam" id="TIGR02433">
    <property type="entry name" value="lysidine_TilS_C"/>
    <property type="match status" value="1"/>
</dbReference>
<keyword evidence="3 8" id="KW-0436">Ligase</keyword>
<organism evidence="10 11">
    <name type="scientific">Psychroflexus maritimus</name>
    <dbReference type="NCBI Taxonomy" id="2714865"/>
    <lineage>
        <taxon>Bacteria</taxon>
        <taxon>Pseudomonadati</taxon>
        <taxon>Bacteroidota</taxon>
        <taxon>Flavobacteriia</taxon>
        <taxon>Flavobacteriales</taxon>
        <taxon>Flavobacteriaceae</taxon>
        <taxon>Psychroflexus</taxon>
    </lineage>
</organism>
<evidence type="ECO:0000313" key="11">
    <source>
        <dbReference type="Proteomes" id="UP000643701"/>
    </source>
</evidence>
<dbReference type="InterPro" id="IPR012094">
    <property type="entry name" value="tRNA_Ile_lys_synt"/>
</dbReference>
<keyword evidence="2 8" id="KW-0963">Cytoplasm</keyword>
<dbReference type="PANTHER" id="PTHR43033:SF1">
    <property type="entry name" value="TRNA(ILE)-LYSIDINE SYNTHASE-RELATED"/>
    <property type="match status" value="1"/>
</dbReference>
<evidence type="ECO:0000256" key="1">
    <source>
        <dbReference type="ARBA" id="ARBA00004496"/>
    </source>
</evidence>
<evidence type="ECO:0000256" key="4">
    <source>
        <dbReference type="ARBA" id="ARBA00022694"/>
    </source>
</evidence>
<comment type="catalytic activity">
    <reaction evidence="7 8">
        <text>cytidine(34) in tRNA(Ile2) + L-lysine + ATP = lysidine(34) in tRNA(Ile2) + AMP + diphosphate + H(+)</text>
        <dbReference type="Rhea" id="RHEA:43744"/>
        <dbReference type="Rhea" id="RHEA-COMP:10625"/>
        <dbReference type="Rhea" id="RHEA-COMP:10670"/>
        <dbReference type="ChEBI" id="CHEBI:15378"/>
        <dbReference type="ChEBI" id="CHEBI:30616"/>
        <dbReference type="ChEBI" id="CHEBI:32551"/>
        <dbReference type="ChEBI" id="CHEBI:33019"/>
        <dbReference type="ChEBI" id="CHEBI:82748"/>
        <dbReference type="ChEBI" id="CHEBI:83665"/>
        <dbReference type="ChEBI" id="CHEBI:456215"/>
        <dbReference type="EC" id="6.3.4.19"/>
    </reaction>
</comment>
<dbReference type="HAMAP" id="MF_01161">
    <property type="entry name" value="tRNA_Ile_lys_synt"/>
    <property type="match status" value="1"/>
</dbReference>
<dbReference type="InterPro" id="IPR012795">
    <property type="entry name" value="tRNA_Ile_lys_synt_N"/>
</dbReference>
<feature type="domain" description="Lysidine-tRNA(Ile) synthetase C-terminal" evidence="9">
    <location>
        <begin position="360"/>
        <end position="432"/>
    </location>
</feature>
<dbReference type="SUPFAM" id="SSF56037">
    <property type="entry name" value="PheT/TilS domain"/>
    <property type="match status" value="1"/>
</dbReference>
<gene>
    <name evidence="8 10" type="primary">tilS</name>
    <name evidence="10" type="ORF">G7034_00745</name>
</gene>
<comment type="domain">
    <text evidence="8">The N-terminal region contains the highly conserved SGGXDS motif, predicted to be a P-loop motif involved in ATP binding.</text>
</comment>
<dbReference type="Proteomes" id="UP000643701">
    <property type="component" value="Unassembled WGS sequence"/>
</dbReference>
<accession>A0A967E1G9</accession>
<name>A0A967E1G9_9FLAO</name>
<dbReference type="GO" id="GO:0005737">
    <property type="term" value="C:cytoplasm"/>
    <property type="evidence" value="ECO:0007669"/>
    <property type="project" value="UniProtKB-SubCell"/>
</dbReference>
<keyword evidence="11" id="KW-1185">Reference proteome</keyword>
<comment type="subcellular location">
    <subcellularLocation>
        <location evidence="1 8">Cytoplasm</location>
    </subcellularLocation>
</comment>
<comment type="caution">
    <text evidence="10">The sequence shown here is derived from an EMBL/GenBank/DDBJ whole genome shotgun (WGS) entry which is preliminary data.</text>
</comment>
<evidence type="ECO:0000259" key="9">
    <source>
        <dbReference type="SMART" id="SM00977"/>
    </source>
</evidence>
<reference evidence="10" key="1">
    <citation type="submission" date="2020-03" db="EMBL/GenBank/DDBJ databases">
        <title>Psychroflexus Maritimus sp. nov., isolate from marine sediment.</title>
        <authorList>
            <person name="Zhong Y.-L."/>
        </authorList>
    </citation>
    <scope>NUCLEOTIDE SEQUENCE</scope>
    <source>
        <strain evidence="10">C1</strain>
    </source>
</reference>
<keyword evidence="4 8" id="KW-0819">tRNA processing</keyword>
<sequence>MQDQFHQFVANYQLQEKSLLIAVSGGVDSMVLANLCRLNKLKFVVAHCNFQLRNKESDLDEVLVSDWCKQYKIPCFVQKMKTKAYALQHKTSTQVAARELRYNWFEELREQEKLDYILTAHHGDDDAETFLINFIRGTGLKGLTGIPQKNDKVLRPLLKVPKNEIIDWAKAHQVDWREDASNASLNYLRNRVRNQIIPLIKKENPNFLASFQQTHQHLNEAQNLIEDYIHTVANQVVKKEAGTVFINLKKLQEFPNQTAILYQLLNQYQFTAWQDIAHLINAANGKKVSAPNYWLMKDGDFLVLTEKNHILKEIDEIQIHNSNELVNFDNFILKLSEYKGKIKKEKQYAYFLKADLAFPLQLRKWKQTDFFVPFGMNGKKKVSDFLNDEKVPKHLKSEVWVLLNKNEIIWVVGYRTSQNYKIKTEDQKCIQFKLSSSNSY</sequence>
<proteinExistence type="inferred from homology"/>
<keyword evidence="5 8" id="KW-0547">Nucleotide-binding</keyword>
<dbReference type="GO" id="GO:0032267">
    <property type="term" value="F:tRNA(Ile)-lysidine synthase activity"/>
    <property type="evidence" value="ECO:0007669"/>
    <property type="project" value="UniProtKB-EC"/>
</dbReference>
<protein>
    <recommendedName>
        <fullName evidence="8">tRNA(Ile)-lysidine synthase</fullName>
        <ecNumber evidence="8">6.3.4.19</ecNumber>
    </recommendedName>
    <alternativeName>
        <fullName evidence="8">tRNA(Ile)-2-lysyl-cytidine synthase</fullName>
    </alternativeName>
    <alternativeName>
        <fullName evidence="8">tRNA(Ile)-lysidine synthetase</fullName>
    </alternativeName>
</protein>
<dbReference type="AlphaFoldDB" id="A0A967E1G9"/>
<dbReference type="Gene3D" id="3.40.50.620">
    <property type="entry name" value="HUPs"/>
    <property type="match status" value="1"/>
</dbReference>
<dbReference type="Pfam" id="PF11734">
    <property type="entry name" value="TilS_C"/>
    <property type="match status" value="1"/>
</dbReference>
<dbReference type="EC" id="6.3.4.19" evidence="8"/>
<dbReference type="Pfam" id="PF01171">
    <property type="entry name" value="ATP_bind_3"/>
    <property type="match status" value="1"/>
</dbReference>
<evidence type="ECO:0000256" key="5">
    <source>
        <dbReference type="ARBA" id="ARBA00022741"/>
    </source>
</evidence>
<keyword evidence="6 8" id="KW-0067">ATP-binding</keyword>
<dbReference type="GO" id="GO:0005524">
    <property type="term" value="F:ATP binding"/>
    <property type="evidence" value="ECO:0007669"/>
    <property type="project" value="UniProtKB-UniRule"/>
</dbReference>
<dbReference type="InterPro" id="IPR011063">
    <property type="entry name" value="TilS/TtcA_N"/>
</dbReference>
<evidence type="ECO:0000256" key="7">
    <source>
        <dbReference type="ARBA" id="ARBA00048539"/>
    </source>
</evidence>
<dbReference type="PANTHER" id="PTHR43033">
    <property type="entry name" value="TRNA(ILE)-LYSIDINE SYNTHASE-RELATED"/>
    <property type="match status" value="1"/>
</dbReference>
<dbReference type="NCBIfam" id="TIGR02432">
    <property type="entry name" value="lysidine_TilS_N"/>
    <property type="match status" value="1"/>
</dbReference>
<dbReference type="InterPro" id="IPR014729">
    <property type="entry name" value="Rossmann-like_a/b/a_fold"/>
</dbReference>
<dbReference type="SMART" id="SM00977">
    <property type="entry name" value="TilS_C"/>
    <property type="match status" value="1"/>
</dbReference>
<comment type="similarity">
    <text evidence="8">Belongs to the tRNA(Ile)-lysidine synthase family.</text>
</comment>
<dbReference type="EMBL" id="JAANAS010000001">
    <property type="protein sequence ID" value="NGZ88774.1"/>
    <property type="molecule type" value="Genomic_DNA"/>
</dbReference>
<evidence type="ECO:0000256" key="8">
    <source>
        <dbReference type="HAMAP-Rule" id="MF_01161"/>
    </source>
</evidence>
<evidence type="ECO:0000313" key="10">
    <source>
        <dbReference type="EMBL" id="NGZ88774.1"/>
    </source>
</evidence>